<dbReference type="Pfam" id="PF01926">
    <property type="entry name" value="MMR_HSR1"/>
    <property type="match status" value="1"/>
</dbReference>
<dbReference type="Proteomes" id="UP000559027">
    <property type="component" value="Unassembled WGS sequence"/>
</dbReference>
<feature type="region of interest" description="Disordered" evidence="1">
    <location>
        <begin position="14"/>
        <end position="36"/>
    </location>
</feature>
<dbReference type="OrthoDB" id="8954335at2759"/>
<dbReference type="AlphaFoldDB" id="A0A8H5D0C8"/>
<evidence type="ECO:0000313" key="3">
    <source>
        <dbReference type="EMBL" id="KAF5351210.1"/>
    </source>
</evidence>
<reference evidence="3 4" key="1">
    <citation type="journal article" date="2020" name="ISME J.">
        <title>Uncovering the hidden diversity of litter-decomposition mechanisms in mushroom-forming fungi.</title>
        <authorList>
            <person name="Floudas D."/>
            <person name="Bentzer J."/>
            <person name="Ahren D."/>
            <person name="Johansson T."/>
            <person name="Persson P."/>
            <person name="Tunlid A."/>
        </authorList>
    </citation>
    <scope>NUCLEOTIDE SEQUENCE [LARGE SCALE GENOMIC DNA]</scope>
    <source>
        <strain evidence="3 4">CBS 146.42</strain>
    </source>
</reference>
<organism evidence="3 4">
    <name type="scientific">Leucocoprinus leucothites</name>
    <dbReference type="NCBI Taxonomy" id="201217"/>
    <lineage>
        <taxon>Eukaryota</taxon>
        <taxon>Fungi</taxon>
        <taxon>Dikarya</taxon>
        <taxon>Basidiomycota</taxon>
        <taxon>Agaricomycotina</taxon>
        <taxon>Agaricomycetes</taxon>
        <taxon>Agaricomycetidae</taxon>
        <taxon>Agaricales</taxon>
        <taxon>Agaricineae</taxon>
        <taxon>Agaricaceae</taxon>
        <taxon>Leucocoprinus</taxon>
    </lineage>
</organism>
<evidence type="ECO:0000259" key="2">
    <source>
        <dbReference type="Pfam" id="PF01926"/>
    </source>
</evidence>
<keyword evidence="4" id="KW-1185">Reference proteome</keyword>
<dbReference type="SUPFAM" id="SSF52540">
    <property type="entry name" value="P-loop containing nucleoside triphosphate hydrolases"/>
    <property type="match status" value="1"/>
</dbReference>
<feature type="region of interest" description="Disordered" evidence="1">
    <location>
        <begin position="71"/>
        <end position="92"/>
    </location>
</feature>
<protein>
    <recommendedName>
        <fullName evidence="2">G domain-containing protein</fullName>
    </recommendedName>
</protein>
<feature type="domain" description="G" evidence="2">
    <location>
        <begin position="114"/>
        <end position="221"/>
    </location>
</feature>
<gene>
    <name evidence="3" type="ORF">D9756_008423</name>
</gene>
<sequence length="387" mass="43367">MFPTFDATNMYTRQKAGKRTPHLPWVPSTPQPTSKGRLLDISMGSIQVRSNSILSRTSSAPQIGPVKQDSLYHARPSGANPSTVQLPKRSKADRNYSSIKLQSVHDMTSQDIIVMIMGPAGSGKSTLIQAATSSDWGVNHSLQPQPCEINAIRVESEDKIRFVLVDTPGLSDDLKTSCAQKLKFISRWLRDVFARKLEVAGILYLHDIDVKPHRTDIQKSLEVFKKLRADEQCLATTRVIPTTTVWPAAFEDGSEGPITNSIEAEPKQSHPVEGTRAQEFRCTHTSAWNILDQIIVPATQRQREKLLKVHGELEEVLAGTKTFQQFRKEVGVLVEKQRSLLKQTEGISDPAAARSYFLELVDLCQRGERAMKERKTWRQLMSLIEGE</sequence>
<comment type="caution">
    <text evidence="3">The sequence shown here is derived from an EMBL/GenBank/DDBJ whole genome shotgun (WGS) entry which is preliminary data.</text>
</comment>
<dbReference type="EMBL" id="JAACJO010000013">
    <property type="protein sequence ID" value="KAF5351210.1"/>
    <property type="molecule type" value="Genomic_DNA"/>
</dbReference>
<name>A0A8H5D0C8_9AGAR</name>
<dbReference type="GO" id="GO:0005525">
    <property type="term" value="F:GTP binding"/>
    <property type="evidence" value="ECO:0007669"/>
    <property type="project" value="InterPro"/>
</dbReference>
<evidence type="ECO:0000256" key="1">
    <source>
        <dbReference type="SAM" id="MobiDB-lite"/>
    </source>
</evidence>
<evidence type="ECO:0000313" key="4">
    <source>
        <dbReference type="Proteomes" id="UP000559027"/>
    </source>
</evidence>
<proteinExistence type="predicted"/>
<dbReference type="CDD" id="cd00882">
    <property type="entry name" value="Ras_like_GTPase"/>
    <property type="match status" value="1"/>
</dbReference>
<dbReference type="InterPro" id="IPR006073">
    <property type="entry name" value="GTP-bd"/>
</dbReference>
<accession>A0A8H5D0C8</accession>
<dbReference type="InterPro" id="IPR027417">
    <property type="entry name" value="P-loop_NTPase"/>
</dbReference>
<dbReference type="Gene3D" id="3.40.50.300">
    <property type="entry name" value="P-loop containing nucleotide triphosphate hydrolases"/>
    <property type="match status" value="1"/>
</dbReference>